<keyword evidence="4" id="KW-1185">Reference proteome</keyword>
<keyword evidence="1" id="KW-0175">Coiled coil</keyword>
<feature type="compositionally biased region" description="Basic and acidic residues" evidence="2">
    <location>
        <begin position="214"/>
        <end position="230"/>
    </location>
</feature>
<dbReference type="InterPro" id="IPR059172">
    <property type="entry name" value="SNF6"/>
</dbReference>
<proteinExistence type="predicted"/>
<dbReference type="CDD" id="cd22571">
    <property type="entry name" value="SNF6"/>
    <property type="match status" value="1"/>
</dbReference>
<feature type="region of interest" description="Disordered" evidence="2">
    <location>
        <begin position="214"/>
        <end position="283"/>
    </location>
</feature>
<protein>
    <submittedName>
        <fullName evidence="3">LAFE_0D04940g1_1</fullName>
    </submittedName>
</protein>
<evidence type="ECO:0000256" key="1">
    <source>
        <dbReference type="SAM" id="Coils"/>
    </source>
</evidence>
<feature type="compositionally biased region" description="Low complexity" evidence="2">
    <location>
        <begin position="231"/>
        <end position="241"/>
    </location>
</feature>
<dbReference type="EMBL" id="LT598492">
    <property type="protein sequence ID" value="SCW01094.1"/>
    <property type="molecule type" value="Genomic_DNA"/>
</dbReference>
<feature type="compositionally biased region" description="Polar residues" evidence="2">
    <location>
        <begin position="10"/>
        <end position="28"/>
    </location>
</feature>
<accession>A0A1G4MB92</accession>
<feature type="coiled-coil region" evidence="1">
    <location>
        <begin position="90"/>
        <end position="117"/>
    </location>
</feature>
<dbReference type="Proteomes" id="UP000190831">
    <property type="component" value="Chromosome D"/>
</dbReference>
<feature type="compositionally biased region" description="Polar residues" evidence="2">
    <location>
        <begin position="249"/>
        <end position="262"/>
    </location>
</feature>
<evidence type="ECO:0000256" key="2">
    <source>
        <dbReference type="SAM" id="MobiDB-lite"/>
    </source>
</evidence>
<reference evidence="3 4" key="1">
    <citation type="submission" date="2016-03" db="EMBL/GenBank/DDBJ databases">
        <authorList>
            <person name="Devillers H."/>
        </authorList>
    </citation>
    <scope>NUCLEOTIDE SEQUENCE [LARGE SCALE GENOMIC DNA]</scope>
    <source>
        <strain evidence="3">CBS 6772</strain>
    </source>
</reference>
<dbReference type="STRING" id="4955.A0A1G4MB92"/>
<dbReference type="AlphaFoldDB" id="A0A1G4MB92"/>
<dbReference type="OrthoDB" id="4034416at2759"/>
<evidence type="ECO:0000313" key="3">
    <source>
        <dbReference type="EMBL" id="SCW01094.1"/>
    </source>
</evidence>
<organism evidence="3 4">
    <name type="scientific">Lachancea fermentati</name>
    <name type="common">Zygosaccharomyces fermentati</name>
    <dbReference type="NCBI Taxonomy" id="4955"/>
    <lineage>
        <taxon>Eukaryota</taxon>
        <taxon>Fungi</taxon>
        <taxon>Dikarya</taxon>
        <taxon>Ascomycota</taxon>
        <taxon>Saccharomycotina</taxon>
        <taxon>Saccharomycetes</taxon>
        <taxon>Saccharomycetales</taxon>
        <taxon>Saccharomycetaceae</taxon>
        <taxon>Lachancea</taxon>
    </lineage>
</organism>
<sequence>MAGRRRRGPNSKSLRVSQEQHQQQNRSYDSSRLKPEQVGSLVHDESDTISYRSYLLQNFIASSELIDVLTIQPIPMTKIKPPPVYRGINIEEFRQTLAKEKEQLEELTRSVDSYEFKLSDNFKFLKESCRSLTEDELDDERLNSIAAGYSSKFHKEVKDDRIVIHKDKFLDLRGDTSEAPANYWEKHREMVAKKKEEALKLKLLQEEEARKLQEEADRKMREEEEQRLFEEQFQQQIQPPLADQPVTGEETQVDQQAPSGQPQERVPPQVEENPQSGMLGSIFGEINGDTFNNDFEDEFADLDTAFF</sequence>
<feature type="region of interest" description="Disordered" evidence="2">
    <location>
        <begin position="1"/>
        <end position="39"/>
    </location>
</feature>
<name>A0A1G4MB92_LACFM</name>
<gene>
    <name evidence="3" type="ORF">LAFE_0D04940G</name>
</gene>
<dbReference type="OMA" id="APPDYWE"/>
<evidence type="ECO:0000313" key="4">
    <source>
        <dbReference type="Proteomes" id="UP000190831"/>
    </source>
</evidence>